<dbReference type="OrthoDB" id="1835489at2"/>
<gene>
    <name evidence="1" type="ORF">EZ437_20790</name>
</gene>
<dbReference type="Proteomes" id="UP000293347">
    <property type="component" value="Unassembled WGS sequence"/>
</dbReference>
<name>A0A4R0N9R5_9SPHI</name>
<sequence length="368" mass="42835">MKLFIQKILLLCLILLVILCYPLYILYKAGEFVDPDTIINRQRKEHNLFHQAYTDESGYIKLRNVRLRKPEVLVLGSSRVMGFRSFFFKNESSFYNASRGAQSTKGLNDFLDSIPDVSPKILMVSLDQFWFNERSKSSAFPMSLKRHYSLTSTFLSSFERVCFDILRGKASFNKINASNDNIGLFAIMRDEGFRYDGSFKYNKGSRQEADSLQIFKENYNSIEEDANHYEHGAVLSKEDLRELTIFLERCKKRNIHVVAFLPPYAPFIWDKLLENKSKYQYMFELQKTLPVLFAKYDHKFFDFSDITKIGGNNQEAFDGLHLSENANLRMMIEMCKQDTTLNGHCNLEHLTGLLRNADSPRNILKDGR</sequence>
<dbReference type="EMBL" id="SJSL01000010">
    <property type="protein sequence ID" value="TCC96825.1"/>
    <property type="molecule type" value="Genomic_DNA"/>
</dbReference>
<accession>A0A4R0N9R5</accession>
<evidence type="ECO:0000313" key="2">
    <source>
        <dbReference type="Proteomes" id="UP000293347"/>
    </source>
</evidence>
<protein>
    <submittedName>
        <fullName evidence="1">Uncharacterized protein</fullName>
    </submittedName>
</protein>
<reference evidence="1 2" key="1">
    <citation type="submission" date="2019-02" db="EMBL/GenBank/DDBJ databases">
        <title>Pedobacter sp. RP-1-14 sp. nov., isolated from Arctic soil.</title>
        <authorList>
            <person name="Dahal R.H."/>
        </authorList>
    </citation>
    <scope>NUCLEOTIDE SEQUENCE [LARGE SCALE GENOMIC DNA]</scope>
    <source>
        <strain evidence="1 2">RP-1-14</strain>
    </source>
</reference>
<dbReference type="AlphaFoldDB" id="A0A4R0N9R5"/>
<organism evidence="1 2">
    <name type="scientific">Pedobacter psychroterrae</name>
    <dbReference type="NCBI Taxonomy" id="2530453"/>
    <lineage>
        <taxon>Bacteria</taxon>
        <taxon>Pseudomonadati</taxon>
        <taxon>Bacteroidota</taxon>
        <taxon>Sphingobacteriia</taxon>
        <taxon>Sphingobacteriales</taxon>
        <taxon>Sphingobacteriaceae</taxon>
        <taxon>Pedobacter</taxon>
    </lineage>
</organism>
<keyword evidence="2" id="KW-1185">Reference proteome</keyword>
<dbReference type="SUPFAM" id="SSF52266">
    <property type="entry name" value="SGNH hydrolase"/>
    <property type="match status" value="1"/>
</dbReference>
<evidence type="ECO:0000313" key="1">
    <source>
        <dbReference type="EMBL" id="TCC96825.1"/>
    </source>
</evidence>
<comment type="caution">
    <text evidence="1">The sequence shown here is derived from an EMBL/GenBank/DDBJ whole genome shotgun (WGS) entry which is preliminary data.</text>
</comment>
<proteinExistence type="predicted"/>
<dbReference type="RefSeq" id="WP_131598059.1">
    <property type="nucleotide sequence ID" value="NZ_SJSL01000010.1"/>
</dbReference>